<reference evidence="5 6" key="1">
    <citation type="submission" date="2019-01" db="EMBL/GenBank/DDBJ databases">
        <title>A draft genome assembly of the solar-powered sea slug Elysia chlorotica.</title>
        <authorList>
            <person name="Cai H."/>
            <person name="Li Q."/>
            <person name="Fang X."/>
            <person name="Li J."/>
            <person name="Curtis N.E."/>
            <person name="Altenburger A."/>
            <person name="Shibata T."/>
            <person name="Feng M."/>
            <person name="Maeda T."/>
            <person name="Schwartz J.A."/>
            <person name="Shigenobu S."/>
            <person name="Lundholm N."/>
            <person name="Nishiyama T."/>
            <person name="Yang H."/>
            <person name="Hasebe M."/>
            <person name="Li S."/>
            <person name="Pierce S.K."/>
            <person name="Wang J."/>
        </authorList>
    </citation>
    <scope>NUCLEOTIDE SEQUENCE [LARGE SCALE GENOMIC DNA]</scope>
    <source>
        <strain evidence="5">EC2010</strain>
        <tissue evidence="5">Whole organism of an adult</tissue>
    </source>
</reference>
<dbReference type="EMBL" id="RQTK01000556">
    <property type="protein sequence ID" value="RUS77734.1"/>
    <property type="molecule type" value="Genomic_DNA"/>
</dbReference>
<feature type="domain" description="Thiolase N-terminal" evidence="4">
    <location>
        <begin position="10"/>
        <end position="148"/>
    </location>
</feature>
<dbReference type="InterPro" id="IPR020616">
    <property type="entry name" value="Thiolase_N"/>
</dbReference>
<dbReference type="PROSITE" id="PS00098">
    <property type="entry name" value="THIOLASE_1"/>
    <property type="match status" value="1"/>
</dbReference>
<dbReference type="PANTHER" id="PTHR18919:SF107">
    <property type="entry name" value="ACETYL-COA ACETYLTRANSFERASE, CYTOSOLIC"/>
    <property type="match status" value="1"/>
</dbReference>
<evidence type="ECO:0000256" key="1">
    <source>
        <dbReference type="ARBA" id="ARBA00010982"/>
    </source>
</evidence>
<dbReference type="PANTHER" id="PTHR18919">
    <property type="entry name" value="ACETYL-COA C-ACYLTRANSFERASE"/>
    <property type="match status" value="1"/>
</dbReference>
<dbReference type="GO" id="GO:0006635">
    <property type="term" value="P:fatty acid beta-oxidation"/>
    <property type="evidence" value="ECO:0007669"/>
    <property type="project" value="TreeGrafter"/>
</dbReference>
<evidence type="ECO:0000256" key="3">
    <source>
        <dbReference type="ARBA" id="ARBA00023315"/>
    </source>
</evidence>
<dbReference type="AlphaFoldDB" id="A0A433T8B5"/>
<name>A0A433T8B5_ELYCH</name>
<dbReference type="GO" id="GO:0003985">
    <property type="term" value="F:acetyl-CoA C-acetyltransferase activity"/>
    <property type="evidence" value="ECO:0007669"/>
    <property type="project" value="TreeGrafter"/>
</dbReference>
<dbReference type="Proteomes" id="UP000271974">
    <property type="component" value="Unassembled WGS sequence"/>
</dbReference>
<organism evidence="5 6">
    <name type="scientific">Elysia chlorotica</name>
    <name type="common">Eastern emerald elysia</name>
    <name type="synonym">Sea slug</name>
    <dbReference type="NCBI Taxonomy" id="188477"/>
    <lineage>
        <taxon>Eukaryota</taxon>
        <taxon>Metazoa</taxon>
        <taxon>Spiralia</taxon>
        <taxon>Lophotrochozoa</taxon>
        <taxon>Mollusca</taxon>
        <taxon>Gastropoda</taxon>
        <taxon>Heterobranchia</taxon>
        <taxon>Euthyneura</taxon>
        <taxon>Panpulmonata</taxon>
        <taxon>Sacoglossa</taxon>
        <taxon>Placobranchoidea</taxon>
        <taxon>Plakobranchidae</taxon>
        <taxon>Elysia</taxon>
    </lineage>
</organism>
<accession>A0A433T8B5</accession>
<dbReference type="OrthoDB" id="5404651at2759"/>
<feature type="non-terminal residue" evidence="5">
    <location>
        <position position="172"/>
    </location>
</feature>
<evidence type="ECO:0000256" key="2">
    <source>
        <dbReference type="ARBA" id="ARBA00022679"/>
    </source>
</evidence>
<dbReference type="STRING" id="188477.A0A433T8B5"/>
<evidence type="ECO:0000313" key="6">
    <source>
        <dbReference type="Proteomes" id="UP000271974"/>
    </source>
</evidence>
<dbReference type="SUPFAM" id="SSF53901">
    <property type="entry name" value="Thiolase-like"/>
    <property type="match status" value="1"/>
</dbReference>
<evidence type="ECO:0000259" key="4">
    <source>
        <dbReference type="Pfam" id="PF00108"/>
    </source>
</evidence>
<gene>
    <name evidence="5" type="ORF">EGW08_014493</name>
</gene>
<comment type="caution">
    <text evidence="5">The sequence shown here is derived from an EMBL/GenBank/DDBJ whole genome shotgun (WGS) entry which is preliminary data.</text>
</comment>
<proteinExistence type="inferred from homology"/>
<protein>
    <recommendedName>
        <fullName evidence="4">Thiolase N-terminal domain-containing protein</fullName>
    </recommendedName>
</protein>
<dbReference type="InterPro" id="IPR016039">
    <property type="entry name" value="Thiolase-like"/>
</dbReference>
<dbReference type="Gene3D" id="3.40.47.10">
    <property type="match status" value="1"/>
</dbReference>
<sequence>MALARAVQGVYIVAAKRTAFGTFGGKLKNVSSTDLGLYASQAALQAAKVSPEAVNSIVFGNVISSSTVDGIYASRHIGLKCGIPIGVPALTVNRLCGSGFQAIVTGAQEIELGLSDIVLAGGIENMSQTPYAVRNIRFGTRLGEGLKVSIDIIILECHNNENIRSYSYIYSY</sequence>
<dbReference type="InterPro" id="IPR020615">
    <property type="entry name" value="Thiolase_acyl_enz_int_AS"/>
</dbReference>
<evidence type="ECO:0000313" key="5">
    <source>
        <dbReference type="EMBL" id="RUS77734.1"/>
    </source>
</evidence>
<keyword evidence="3" id="KW-0012">Acyltransferase</keyword>
<comment type="similarity">
    <text evidence="1">Belongs to the thiolase-like superfamily. Thiolase family.</text>
</comment>
<keyword evidence="2" id="KW-0808">Transferase</keyword>
<dbReference type="Pfam" id="PF00108">
    <property type="entry name" value="Thiolase_N"/>
    <property type="match status" value="1"/>
</dbReference>
<keyword evidence="6" id="KW-1185">Reference proteome</keyword>
<dbReference type="GO" id="GO:0005739">
    <property type="term" value="C:mitochondrion"/>
    <property type="evidence" value="ECO:0007669"/>
    <property type="project" value="TreeGrafter"/>
</dbReference>